<evidence type="ECO:0000313" key="1">
    <source>
        <dbReference type="EMBL" id="GMF52301.1"/>
    </source>
</evidence>
<evidence type="ECO:0000313" key="2">
    <source>
        <dbReference type="Proteomes" id="UP001165121"/>
    </source>
</evidence>
<keyword evidence="2" id="KW-1185">Reference proteome</keyword>
<protein>
    <submittedName>
        <fullName evidence="1">Unnamed protein product</fullName>
    </submittedName>
</protein>
<sequence length="72" mass="8075">MFKVFGELGMSPYVGKCIRLQEPSLGSAELRNGSGRWNFVTRSVMSSSWEWNFDFQTGATAGCLELNPSDRH</sequence>
<proteinExistence type="predicted"/>
<dbReference type="AlphaFoldDB" id="A0A9W7D5C5"/>
<dbReference type="EMBL" id="BSXT01003073">
    <property type="protein sequence ID" value="GMF52301.1"/>
    <property type="molecule type" value="Genomic_DNA"/>
</dbReference>
<organism evidence="1 2">
    <name type="scientific">Phytophthora fragariaefolia</name>
    <dbReference type="NCBI Taxonomy" id="1490495"/>
    <lineage>
        <taxon>Eukaryota</taxon>
        <taxon>Sar</taxon>
        <taxon>Stramenopiles</taxon>
        <taxon>Oomycota</taxon>
        <taxon>Peronosporomycetes</taxon>
        <taxon>Peronosporales</taxon>
        <taxon>Peronosporaceae</taxon>
        <taxon>Phytophthora</taxon>
    </lineage>
</organism>
<gene>
    <name evidence="1" type="ORF">Pfra01_002137100</name>
</gene>
<accession>A0A9W7D5C5</accession>
<reference evidence="1" key="1">
    <citation type="submission" date="2023-04" db="EMBL/GenBank/DDBJ databases">
        <title>Phytophthora fragariaefolia NBRC 109709.</title>
        <authorList>
            <person name="Ichikawa N."/>
            <person name="Sato H."/>
            <person name="Tonouchi N."/>
        </authorList>
    </citation>
    <scope>NUCLEOTIDE SEQUENCE</scope>
    <source>
        <strain evidence="1">NBRC 109709</strain>
    </source>
</reference>
<name>A0A9W7D5C5_9STRA</name>
<dbReference type="Proteomes" id="UP001165121">
    <property type="component" value="Unassembled WGS sequence"/>
</dbReference>
<comment type="caution">
    <text evidence="1">The sequence shown here is derived from an EMBL/GenBank/DDBJ whole genome shotgun (WGS) entry which is preliminary data.</text>
</comment>